<feature type="domain" description="Peptidase S54 rhomboid" evidence="8">
    <location>
        <begin position="85"/>
        <end position="271"/>
    </location>
</feature>
<keyword evidence="4" id="KW-0378">Hydrolase</keyword>
<protein>
    <submittedName>
        <fullName evidence="9">Rhomboid family intramembrane serine protease</fullName>
    </submittedName>
</protein>
<dbReference type="RefSeq" id="WP_200356893.1">
    <property type="nucleotide sequence ID" value="NZ_JAENIL010000033.1"/>
</dbReference>
<comment type="caution">
    <text evidence="9">The sequence shown here is derived from an EMBL/GenBank/DDBJ whole genome shotgun (WGS) entry which is preliminary data.</text>
</comment>
<comment type="subcellular location">
    <subcellularLocation>
        <location evidence="1">Membrane</location>
        <topology evidence="1">Multi-pass membrane protein</topology>
    </subcellularLocation>
</comment>
<dbReference type="Pfam" id="PF01694">
    <property type="entry name" value="Rhomboid"/>
    <property type="match status" value="1"/>
</dbReference>
<comment type="similarity">
    <text evidence="2">Belongs to the peptidase S54 family.</text>
</comment>
<dbReference type="GO" id="GO:0016020">
    <property type="term" value="C:membrane"/>
    <property type="evidence" value="ECO:0007669"/>
    <property type="project" value="UniProtKB-SubCell"/>
</dbReference>
<dbReference type="SUPFAM" id="SSF144091">
    <property type="entry name" value="Rhomboid-like"/>
    <property type="match status" value="1"/>
</dbReference>
<feature type="transmembrane region" description="Helical" evidence="7">
    <location>
        <begin position="248"/>
        <end position="272"/>
    </location>
</feature>
<accession>A0A934S2K7</accession>
<evidence type="ECO:0000256" key="3">
    <source>
        <dbReference type="ARBA" id="ARBA00022692"/>
    </source>
</evidence>
<reference evidence="9" key="1">
    <citation type="submission" date="2021-01" db="EMBL/GenBank/DDBJ databases">
        <title>Modified the classification status of verrucomicrobia.</title>
        <authorList>
            <person name="Feng X."/>
        </authorList>
    </citation>
    <scope>NUCLEOTIDE SEQUENCE</scope>
    <source>
        <strain evidence="9">KCTC 13126</strain>
    </source>
</reference>
<dbReference type="SMART" id="SM01160">
    <property type="entry name" value="DUF1751"/>
    <property type="match status" value="1"/>
</dbReference>
<feature type="transmembrane region" description="Helical" evidence="7">
    <location>
        <begin position="32"/>
        <end position="53"/>
    </location>
</feature>
<keyword evidence="3 7" id="KW-0812">Transmembrane</keyword>
<evidence type="ECO:0000313" key="10">
    <source>
        <dbReference type="Proteomes" id="UP000617628"/>
    </source>
</evidence>
<dbReference type="InterPro" id="IPR022764">
    <property type="entry name" value="Peptidase_S54_rhomboid_dom"/>
</dbReference>
<evidence type="ECO:0000313" key="9">
    <source>
        <dbReference type="EMBL" id="MBK1878682.1"/>
    </source>
</evidence>
<dbReference type="Proteomes" id="UP000617628">
    <property type="component" value="Unassembled WGS sequence"/>
</dbReference>
<evidence type="ECO:0000256" key="5">
    <source>
        <dbReference type="ARBA" id="ARBA00022989"/>
    </source>
</evidence>
<organism evidence="9 10">
    <name type="scientific">Pelagicoccus mobilis</name>
    <dbReference type="NCBI Taxonomy" id="415221"/>
    <lineage>
        <taxon>Bacteria</taxon>
        <taxon>Pseudomonadati</taxon>
        <taxon>Verrucomicrobiota</taxon>
        <taxon>Opitutia</taxon>
        <taxon>Puniceicoccales</taxon>
        <taxon>Pelagicoccaceae</taxon>
        <taxon>Pelagicoccus</taxon>
    </lineage>
</organism>
<proteinExistence type="inferred from homology"/>
<dbReference type="AlphaFoldDB" id="A0A934S2K7"/>
<dbReference type="PANTHER" id="PTHR43731:SF14">
    <property type="entry name" value="PRESENILIN-ASSOCIATED RHOMBOID-LIKE PROTEIN, MITOCHONDRIAL"/>
    <property type="match status" value="1"/>
</dbReference>
<evidence type="ECO:0000256" key="6">
    <source>
        <dbReference type="ARBA" id="ARBA00023136"/>
    </source>
</evidence>
<sequence>MSRGLEKPGICRETGFLPLNPSSLKPAKGIKLFKTATPAVVGILIVNVLLFAWKMLSEPANPRVEANPVDELLALHFPYNDRLGFWQYVTHIFMHGHLAHIAFNMFGVFTFGSILERVWGTKRFLIFYFAAGIGAAVIHTGVNIYEFGTYVDYLATKGVSAESIQMFLDFKINLPYLTVEEAKAFRGIYWGSMLGASGALYGVLVAFALLFPNAKLALIFLPVPVAAKYFVPVLILIDLLSIKTGFSLFGGGIAHVAHVGGALIGFLLMLYWKKSLPRYRYE</sequence>
<keyword evidence="9" id="KW-0645">Protease</keyword>
<keyword evidence="10" id="KW-1185">Reference proteome</keyword>
<dbReference type="InterPro" id="IPR035952">
    <property type="entry name" value="Rhomboid-like_sf"/>
</dbReference>
<gene>
    <name evidence="9" type="ORF">JIN87_17510</name>
</gene>
<feature type="transmembrane region" description="Helical" evidence="7">
    <location>
        <begin position="188"/>
        <end position="211"/>
    </location>
</feature>
<feature type="transmembrane region" description="Helical" evidence="7">
    <location>
        <begin position="218"/>
        <end position="242"/>
    </location>
</feature>
<dbReference type="Gene3D" id="1.20.1540.10">
    <property type="entry name" value="Rhomboid-like"/>
    <property type="match status" value="1"/>
</dbReference>
<keyword evidence="5 7" id="KW-1133">Transmembrane helix</keyword>
<keyword evidence="6 7" id="KW-0472">Membrane</keyword>
<evidence type="ECO:0000259" key="8">
    <source>
        <dbReference type="Pfam" id="PF01694"/>
    </source>
</evidence>
<dbReference type="EMBL" id="JAENIL010000033">
    <property type="protein sequence ID" value="MBK1878682.1"/>
    <property type="molecule type" value="Genomic_DNA"/>
</dbReference>
<evidence type="ECO:0000256" key="4">
    <source>
        <dbReference type="ARBA" id="ARBA00022801"/>
    </source>
</evidence>
<name>A0A934S2K7_9BACT</name>
<evidence type="ECO:0000256" key="7">
    <source>
        <dbReference type="SAM" id="Phobius"/>
    </source>
</evidence>
<evidence type="ECO:0000256" key="1">
    <source>
        <dbReference type="ARBA" id="ARBA00004141"/>
    </source>
</evidence>
<dbReference type="GO" id="GO:0004252">
    <property type="term" value="F:serine-type endopeptidase activity"/>
    <property type="evidence" value="ECO:0007669"/>
    <property type="project" value="InterPro"/>
</dbReference>
<evidence type="ECO:0000256" key="2">
    <source>
        <dbReference type="ARBA" id="ARBA00009045"/>
    </source>
</evidence>
<feature type="transmembrane region" description="Helical" evidence="7">
    <location>
        <begin position="124"/>
        <end position="145"/>
    </location>
</feature>
<dbReference type="GO" id="GO:0006508">
    <property type="term" value="P:proteolysis"/>
    <property type="evidence" value="ECO:0007669"/>
    <property type="project" value="UniProtKB-KW"/>
</dbReference>
<feature type="transmembrane region" description="Helical" evidence="7">
    <location>
        <begin position="92"/>
        <end position="112"/>
    </location>
</feature>
<dbReference type="InterPro" id="IPR050925">
    <property type="entry name" value="Rhomboid_protease_S54"/>
</dbReference>
<dbReference type="PANTHER" id="PTHR43731">
    <property type="entry name" value="RHOMBOID PROTEASE"/>
    <property type="match status" value="1"/>
</dbReference>